<feature type="domain" description="Carbohydrate kinase FGGY C-terminal" evidence="5">
    <location>
        <begin position="250"/>
        <end position="425"/>
    </location>
</feature>
<dbReference type="Gene3D" id="3.30.420.40">
    <property type="match status" value="2"/>
</dbReference>
<evidence type="ECO:0000259" key="5">
    <source>
        <dbReference type="Pfam" id="PF21546"/>
    </source>
</evidence>
<organism evidence="6 7">
    <name type="scientific">Tateyamaria armeniaca</name>
    <dbReference type="NCBI Taxonomy" id="2518930"/>
    <lineage>
        <taxon>Bacteria</taxon>
        <taxon>Pseudomonadati</taxon>
        <taxon>Pseudomonadota</taxon>
        <taxon>Alphaproteobacteria</taxon>
        <taxon>Rhodobacterales</taxon>
        <taxon>Roseobacteraceae</taxon>
        <taxon>Tateyamaria</taxon>
    </lineage>
</organism>
<evidence type="ECO:0000256" key="2">
    <source>
        <dbReference type="ARBA" id="ARBA00022679"/>
    </source>
</evidence>
<feature type="domain" description="Carbohydrate kinase FGGY N-terminal" evidence="4">
    <location>
        <begin position="8"/>
        <end position="241"/>
    </location>
</feature>
<sequence>MRTSRRIAVIDIGKTNAKLALVDLDTLTEIAVVTRPNTVLPGPPWPHFDTEGHWAFLLDALSAFHRDHGVDAISVTTHGASIALLDRAGGLAAPILDYEHPIPAEIAESYDAIRPDFAQTGSPRLAGGLNVGAQLHYQFSQDARLRDRTHAIVGYPQYWGARLTGEVACDVTSIGCHTDLWAPNAGTFSDLVDRLGIADKMAPVRLPRDVLGVILPEIAMATGLPKDTPVAVGIHDSNASLYPHILGQSAPLSVVSTGTWVIAMALGGRRVNLDPARDTLVNVNAFGDPVPSARFMGGREFEVIAGGQQTTPTELDITDVLEAGLMILPAVEPTTGPFQGRAMSWSAKEPPLGTGQRAAALSFYLAMMTDTCLRLVSGDGPTIVEGPFAHNAAFKNMLASATGRPVQHSAATTGTAIGAALLFSDDATRLRPMSGAVEEGRAMWADYAARWRERVGSSA</sequence>
<dbReference type="CDD" id="cd07772">
    <property type="entry name" value="ASKHA_NBD_FGGY_NaCK-like"/>
    <property type="match status" value="1"/>
</dbReference>
<dbReference type="RefSeq" id="WP_407590205.1">
    <property type="nucleotide sequence ID" value="NZ_JBHDIY010000002.1"/>
</dbReference>
<dbReference type="InterPro" id="IPR050406">
    <property type="entry name" value="FGGY_Carb_Kinase"/>
</dbReference>
<comment type="similarity">
    <text evidence="1">Belongs to the FGGY kinase family.</text>
</comment>
<dbReference type="SUPFAM" id="SSF53067">
    <property type="entry name" value="Actin-like ATPase domain"/>
    <property type="match status" value="2"/>
</dbReference>
<dbReference type="InterPro" id="IPR043129">
    <property type="entry name" value="ATPase_NBD"/>
</dbReference>
<protein>
    <submittedName>
        <fullName evidence="6">FGGY-family carbohydrate kinase</fullName>
        <ecNumber evidence="6">2.7.1.-</ecNumber>
    </submittedName>
</protein>
<evidence type="ECO:0000259" key="4">
    <source>
        <dbReference type="Pfam" id="PF00370"/>
    </source>
</evidence>
<dbReference type="Pfam" id="PF21546">
    <property type="entry name" value="FGGY_C_2"/>
    <property type="match status" value="1"/>
</dbReference>
<reference evidence="6 7" key="1">
    <citation type="submission" date="2024-08" db="EMBL/GenBank/DDBJ databases">
        <title>Tateyamaria sp. nov., isolated from marine algae.</title>
        <authorList>
            <person name="Choi B.J."/>
            <person name="Kim J.M."/>
            <person name="Lee J.K."/>
            <person name="Choi D.G."/>
            <person name="Bayburt H."/>
            <person name="Baek J.H."/>
            <person name="Han D.M."/>
            <person name="Jeon C.O."/>
        </authorList>
    </citation>
    <scope>NUCLEOTIDE SEQUENCE [LARGE SCALE GENOMIC DNA]</scope>
    <source>
        <strain evidence="6 7">KMU-156</strain>
    </source>
</reference>
<dbReference type="Proteomes" id="UP001627408">
    <property type="component" value="Unassembled WGS sequence"/>
</dbReference>
<evidence type="ECO:0000313" key="6">
    <source>
        <dbReference type="EMBL" id="MFL4468452.1"/>
    </source>
</evidence>
<dbReference type="GO" id="GO:0016301">
    <property type="term" value="F:kinase activity"/>
    <property type="evidence" value="ECO:0007669"/>
    <property type="project" value="UniProtKB-KW"/>
</dbReference>
<dbReference type="PANTHER" id="PTHR43095:SF5">
    <property type="entry name" value="XYLULOSE KINASE"/>
    <property type="match status" value="1"/>
</dbReference>
<dbReference type="PANTHER" id="PTHR43095">
    <property type="entry name" value="SUGAR KINASE"/>
    <property type="match status" value="1"/>
</dbReference>
<evidence type="ECO:0000256" key="1">
    <source>
        <dbReference type="ARBA" id="ARBA00009156"/>
    </source>
</evidence>
<accession>A0ABW8UNC6</accession>
<proteinExistence type="inferred from homology"/>
<dbReference type="InterPro" id="IPR018484">
    <property type="entry name" value="FGGY_N"/>
</dbReference>
<evidence type="ECO:0000256" key="3">
    <source>
        <dbReference type="ARBA" id="ARBA00022777"/>
    </source>
</evidence>
<dbReference type="Pfam" id="PF00370">
    <property type="entry name" value="FGGY_N"/>
    <property type="match status" value="1"/>
</dbReference>
<dbReference type="EMBL" id="JBHDIY010000002">
    <property type="protein sequence ID" value="MFL4468452.1"/>
    <property type="molecule type" value="Genomic_DNA"/>
</dbReference>
<keyword evidence="7" id="KW-1185">Reference proteome</keyword>
<comment type="caution">
    <text evidence="6">The sequence shown here is derived from an EMBL/GenBank/DDBJ whole genome shotgun (WGS) entry which is preliminary data.</text>
</comment>
<evidence type="ECO:0000313" key="7">
    <source>
        <dbReference type="Proteomes" id="UP001627408"/>
    </source>
</evidence>
<dbReference type="InterPro" id="IPR049382">
    <property type="entry name" value="FGGY_C_2"/>
</dbReference>
<gene>
    <name evidence="6" type="ORF">ACERZ8_00670</name>
</gene>
<dbReference type="EC" id="2.7.1.-" evidence="6"/>
<name>A0ABW8UNC6_9RHOB</name>
<keyword evidence="2 6" id="KW-0808">Transferase</keyword>
<keyword evidence="3 6" id="KW-0418">Kinase</keyword>